<proteinExistence type="predicted"/>
<dbReference type="Proteomes" id="UP000003704">
    <property type="component" value="Unassembled WGS sequence"/>
</dbReference>
<dbReference type="GO" id="GO:0008616">
    <property type="term" value="P:tRNA queuosine(34) biosynthetic process"/>
    <property type="evidence" value="ECO:0007669"/>
    <property type="project" value="UniProtKB-KW"/>
</dbReference>
<keyword evidence="1" id="KW-0671">Queuosine biosynthesis</keyword>
<dbReference type="OrthoDB" id="9789567at2"/>
<dbReference type="STRING" id="1172194.WQQ_35670"/>
<organism evidence="2 3">
    <name type="scientific">Hydrocarboniphaga effusa AP103</name>
    <dbReference type="NCBI Taxonomy" id="1172194"/>
    <lineage>
        <taxon>Bacteria</taxon>
        <taxon>Pseudomonadati</taxon>
        <taxon>Pseudomonadota</taxon>
        <taxon>Gammaproteobacteria</taxon>
        <taxon>Nevskiales</taxon>
        <taxon>Nevskiaceae</taxon>
        <taxon>Hydrocarboniphaga</taxon>
    </lineage>
</organism>
<gene>
    <name evidence="2" type="ORF">WQQ_35670</name>
</gene>
<dbReference type="RefSeq" id="WP_007186506.1">
    <property type="nucleotide sequence ID" value="NZ_AKGD01000003.1"/>
</dbReference>
<comment type="caution">
    <text evidence="2">The sequence shown here is derived from an EMBL/GenBank/DDBJ whole genome shotgun (WGS) entry which is preliminary data.</text>
</comment>
<dbReference type="InterPro" id="IPR014729">
    <property type="entry name" value="Rossmann-like_a/b/a_fold"/>
</dbReference>
<reference evidence="2 3" key="1">
    <citation type="journal article" date="2012" name="J. Bacteriol.">
        <title>Genome Sequence of n-Alkane-Degrading Hydrocarboniphaga effusa Strain AP103T (ATCC BAA-332T).</title>
        <authorList>
            <person name="Chang H.K."/>
            <person name="Zylstra G.J."/>
            <person name="Chae J.C."/>
        </authorList>
    </citation>
    <scope>NUCLEOTIDE SEQUENCE [LARGE SCALE GENOMIC DNA]</scope>
    <source>
        <strain evidence="2 3">AP103</strain>
    </source>
</reference>
<sequence>MKINSDRQAQYGLTLHVAEEADRSKARGNREIARIGSEITFDPKVLDTYHYSGWKSAHHDLLVICAAAEYADRRCARRIGQWARSFKLTIPVREPALWQRSEVTLSLIDTLRHLTGDDWDFAFTPSVAKDESFARQRSLDFGNSKQFVIAYSDGLDSRSVSGIHSVGDAAIRVRVTKNKGRIKSSEAPFDLIPFSVKVPSSPESSVRSRGFKFASVTAIAAQISNVKRIVVPESGQGALGPALLPLHNIYADYRNHPTFFRKMERFIRLALQYELSYEQPRLWHTKGQTIFEFISQPGQSAQSLSDTRSCWQQRWNTRSEGKLRQCGLCAACLLRRMSLHAAGVKETDDTYIFSDLSASKHKGSAQQTSRTMLEYGSVGARHLHQLANLAEVPDAQLRGHSYELARVLSIPEEETLLNLKRLLTQHSKEWREFVNSQGPASFLVRWTGGELYG</sequence>
<dbReference type="PATRIC" id="fig|1172194.4.peg.3463"/>
<protein>
    <recommendedName>
        <fullName evidence="4">ATPase</fullName>
    </recommendedName>
</protein>
<name>I7Z9L8_9GAMM</name>
<accession>I7Z9L8</accession>
<dbReference type="AlphaFoldDB" id="I7Z9L8"/>
<evidence type="ECO:0000313" key="2">
    <source>
        <dbReference type="EMBL" id="EIT68372.1"/>
    </source>
</evidence>
<dbReference type="Gene3D" id="3.40.50.620">
    <property type="entry name" value="HUPs"/>
    <property type="match status" value="1"/>
</dbReference>
<evidence type="ECO:0000313" key="3">
    <source>
        <dbReference type="Proteomes" id="UP000003704"/>
    </source>
</evidence>
<evidence type="ECO:0000256" key="1">
    <source>
        <dbReference type="ARBA" id="ARBA00022785"/>
    </source>
</evidence>
<evidence type="ECO:0008006" key="4">
    <source>
        <dbReference type="Google" id="ProtNLM"/>
    </source>
</evidence>
<dbReference type="InterPro" id="IPR018317">
    <property type="entry name" value="QueC"/>
</dbReference>
<dbReference type="EMBL" id="AKGD01000003">
    <property type="protein sequence ID" value="EIT68372.1"/>
    <property type="molecule type" value="Genomic_DNA"/>
</dbReference>
<dbReference type="Pfam" id="PF06508">
    <property type="entry name" value="QueC"/>
    <property type="match status" value="1"/>
</dbReference>
<dbReference type="SUPFAM" id="SSF52402">
    <property type="entry name" value="Adenine nucleotide alpha hydrolases-like"/>
    <property type="match status" value="1"/>
</dbReference>
<keyword evidence="3" id="KW-1185">Reference proteome</keyword>